<dbReference type="CDD" id="cd01335">
    <property type="entry name" value="Radical_SAM"/>
    <property type="match status" value="1"/>
</dbReference>
<reference evidence="5 6" key="1">
    <citation type="submission" date="2021-04" db="EMBL/GenBank/DDBJ databases">
        <authorList>
            <person name="Rakotoarivonina H."/>
        </authorList>
    </citation>
    <scope>NUCLEOTIDE SEQUENCE [LARGE SCALE GENOMIC DNA]</scope>
    <source>
        <strain evidence="5 6">XE</strain>
    </source>
</reference>
<name>A0ABM8V3K2_THEXY</name>
<dbReference type="SUPFAM" id="SSF102114">
    <property type="entry name" value="Radical SAM enzymes"/>
    <property type="match status" value="1"/>
</dbReference>
<evidence type="ECO:0000256" key="2">
    <source>
        <dbReference type="ARBA" id="ARBA00023004"/>
    </source>
</evidence>
<dbReference type="InterPro" id="IPR040086">
    <property type="entry name" value="MJ0683-like"/>
</dbReference>
<dbReference type="PANTHER" id="PTHR43432">
    <property type="entry name" value="SLR0285 PROTEIN"/>
    <property type="match status" value="1"/>
</dbReference>
<evidence type="ECO:0000259" key="4">
    <source>
        <dbReference type="Pfam" id="PF04055"/>
    </source>
</evidence>
<evidence type="ECO:0000313" key="6">
    <source>
        <dbReference type="Proteomes" id="UP000681526"/>
    </source>
</evidence>
<feature type="domain" description="Radical SAM core" evidence="4">
    <location>
        <begin position="27"/>
        <end position="184"/>
    </location>
</feature>
<organism evidence="5 6">
    <name type="scientific">Thermobacillus xylanilyticus</name>
    <dbReference type="NCBI Taxonomy" id="76633"/>
    <lineage>
        <taxon>Bacteria</taxon>
        <taxon>Bacillati</taxon>
        <taxon>Bacillota</taxon>
        <taxon>Bacilli</taxon>
        <taxon>Bacillales</taxon>
        <taxon>Paenibacillaceae</taxon>
        <taxon>Thermobacillus</taxon>
    </lineage>
</organism>
<dbReference type="Gene3D" id="3.80.30.30">
    <property type="match status" value="1"/>
</dbReference>
<evidence type="ECO:0000256" key="1">
    <source>
        <dbReference type="ARBA" id="ARBA00022723"/>
    </source>
</evidence>
<dbReference type="PANTHER" id="PTHR43432:SF3">
    <property type="entry name" value="SLR0285 PROTEIN"/>
    <property type="match status" value="1"/>
</dbReference>
<evidence type="ECO:0000256" key="3">
    <source>
        <dbReference type="ARBA" id="ARBA00023014"/>
    </source>
</evidence>
<keyword evidence="3" id="KW-0411">Iron-sulfur</keyword>
<dbReference type="Pfam" id="PF04055">
    <property type="entry name" value="Radical_SAM"/>
    <property type="match status" value="1"/>
</dbReference>
<dbReference type="Proteomes" id="UP000681526">
    <property type="component" value="Unassembled WGS sequence"/>
</dbReference>
<dbReference type="InterPro" id="IPR058240">
    <property type="entry name" value="rSAM_sf"/>
</dbReference>
<proteinExistence type="predicted"/>
<keyword evidence="1" id="KW-0479">Metal-binding</keyword>
<evidence type="ECO:0000313" key="5">
    <source>
        <dbReference type="EMBL" id="CAG5085481.1"/>
    </source>
</evidence>
<dbReference type="EMBL" id="CAJRAY010000041">
    <property type="protein sequence ID" value="CAG5085481.1"/>
    <property type="molecule type" value="Genomic_DNA"/>
</dbReference>
<protein>
    <submittedName>
        <fullName evidence="5">Radical SAM protein</fullName>
    </submittedName>
</protein>
<keyword evidence="6" id="KW-1185">Reference proteome</keyword>
<keyword evidence="2" id="KW-0408">Iron</keyword>
<dbReference type="SFLD" id="SFLDS00029">
    <property type="entry name" value="Radical_SAM"/>
    <property type="match status" value="1"/>
</dbReference>
<sequence>MDIRFRTPGRMLNPAGGFLEGYTHTFNPYAGCAFGCSYCYVRRMPVGMFRASPWGEWVDVKRMDREAFRKEWQRARGRGRMTVFVGSATDPYQPAEARFGVTRALLEIMAEAPADFVLLQTRSPLVVRDADLLRRLGPRVRVSMTIETDLESVRKRFTPKAPPIAARKRALAELRDAGVDVQIAVSPLLPHGGSFAADLARMAPRIVVDDFFHGDGAGGKRTEALGIRRMYEQAGEGELYHPETARTFYDTLRRHAGKSGCIALWSRDGFLP</sequence>
<dbReference type="RefSeq" id="WP_213484289.1">
    <property type="nucleotide sequence ID" value="NZ_CAJRAY010000041.1"/>
</dbReference>
<comment type="caution">
    <text evidence="5">The sequence shown here is derived from an EMBL/GenBank/DDBJ whole genome shotgun (WGS) entry which is preliminary data.</text>
</comment>
<gene>
    <name evidence="5" type="primary">txxe 817</name>
    <name evidence="5" type="ORF">TXXE_08770</name>
</gene>
<dbReference type="SFLD" id="SFLDG01084">
    <property type="entry name" value="Uncharacterised_Radical_SAM_Su"/>
    <property type="match status" value="1"/>
</dbReference>
<accession>A0ABM8V3K2</accession>
<dbReference type="InterPro" id="IPR007197">
    <property type="entry name" value="rSAM"/>
</dbReference>